<dbReference type="AlphaFoldDB" id="A0A507ECC1"/>
<keyword evidence="1" id="KW-0001">2Fe-2S</keyword>
<evidence type="ECO:0000313" key="8">
    <source>
        <dbReference type="Proteomes" id="UP000318582"/>
    </source>
</evidence>
<dbReference type="InterPro" id="IPR052950">
    <property type="entry name" value="CISD"/>
</dbReference>
<dbReference type="SMART" id="SM00704">
    <property type="entry name" value="ZnF_CDGSH"/>
    <property type="match status" value="2"/>
</dbReference>
<dbReference type="InterPro" id="IPR018967">
    <property type="entry name" value="FeS-contain_CDGSH-typ"/>
</dbReference>
<evidence type="ECO:0000313" key="7">
    <source>
        <dbReference type="EMBL" id="TPX61454.1"/>
    </source>
</evidence>
<organism evidence="7 8">
    <name type="scientific">Powellomyces hirtus</name>
    <dbReference type="NCBI Taxonomy" id="109895"/>
    <lineage>
        <taxon>Eukaryota</taxon>
        <taxon>Fungi</taxon>
        <taxon>Fungi incertae sedis</taxon>
        <taxon>Chytridiomycota</taxon>
        <taxon>Chytridiomycota incertae sedis</taxon>
        <taxon>Chytridiomycetes</taxon>
        <taxon>Spizellomycetales</taxon>
        <taxon>Powellomycetaceae</taxon>
        <taxon>Powellomyces</taxon>
    </lineage>
</organism>
<keyword evidence="8" id="KW-1185">Reference proteome</keyword>
<dbReference type="Proteomes" id="UP000318582">
    <property type="component" value="Unassembled WGS sequence"/>
</dbReference>
<evidence type="ECO:0000256" key="4">
    <source>
        <dbReference type="ARBA" id="ARBA00023014"/>
    </source>
</evidence>
<evidence type="ECO:0000259" key="6">
    <source>
        <dbReference type="SMART" id="SM00704"/>
    </source>
</evidence>
<dbReference type="PANTHER" id="PTHR46491">
    <property type="entry name" value="CDGSH IRON SULFUR DOMAIN PROTEIN HOMOLOG"/>
    <property type="match status" value="1"/>
</dbReference>
<name>A0A507ECC1_9FUNG</name>
<evidence type="ECO:0000256" key="3">
    <source>
        <dbReference type="ARBA" id="ARBA00023004"/>
    </source>
</evidence>
<dbReference type="EMBL" id="QEAQ01000007">
    <property type="protein sequence ID" value="TPX61454.1"/>
    <property type="molecule type" value="Genomic_DNA"/>
</dbReference>
<accession>A0A507ECC1</accession>
<keyword evidence="4" id="KW-0411">Iron-sulfur</keyword>
<dbReference type="GO" id="GO:0051537">
    <property type="term" value="F:2 iron, 2 sulfur cluster binding"/>
    <property type="evidence" value="ECO:0007669"/>
    <property type="project" value="UniProtKB-KW"/>
</dbReference>
<feature type="domain" description="Iron-binding zinc finger CDGSH type" evidence="6">
    <location>
        <begin position="62"/>
        <end position="95"/>
    </location>
</feature>
<keyword evidence="2" id="KW-0479">Metal-binding</keyword>
<dbReference type="Gene3D" id="3.40.5.90">
    <property type="entry name" value="CDGSH iron-sulfur domain, mitoNEET-type"/>
    <property type="match status" value="2"/>
</dbReference>
<feature type="domain" description="Iron-binding zinc finger CDGSH type" evidence="6">
    <location>
        <begin position="29"/>
        <end position="58"/>
    </location>
</feature>
<dbReference type="InterPro" id="IPR042216">
    <property type="entry name" value="MitoNEET_CISD"/>
</dbReference>
<dbReference type="STRING" id="109895.A0A507ECC1"/>
<evidence type="ECO:0000256" key="2">
    <source>
        <dbReference type="ARBA" id="ARBA00022723"/>
    </source>
</evidence>
<dbReference type="GO" id="GO:0005739">
    <property type="term" value="C:mitochondrion"/>
    <property type="evidence" value="ECO:0007669"/>
    <property type="project" value="TreeGrafter"/>
</dbReference>
<proteinExistence type="predicted"/>
<dbReference type="PANTHER" id="PTHR46491:SF3">
    <property type="entry name" value="CDGSH IRON-SULFUR DOMAIN-CONTAINING PROTEIN 3, MITOCHONDRIAL"/>
    <property type="match status" value="1"/>
</dbReference>
<reference evidence="7 8" key="1">
    <citation type="journal article" date="2019" name="Sci. Rep.">
        <title>Comparative genomics of chytrid fungi reveal insights into the obligate biotrophic and pathogenic lifestyle of Synchytrium endobioticum.</title>
        <authorList>
            <person name="van de Vossenberg B.T.L.H."/>
            <person name="Warris S."/>
            <person name="Nguyen H.D.T."/>
            <person name="van Gent-Pelzer M.P.E."/>
            <person name="Joly D.L."/>
            <person name="van de Geest H.C."/>
            <person name="Bonants P.J.M."/>
            <person name="Smith D.S."/>
            <person name="Levesque C.A."/>
            <person name="van der Lee T.A.J."/>
        </authorList>
    </citation>
    <scope>NUCLEOTIDE SEQUENCE [LARGE SCALE GENOMIC DNA]</scope>
    <source>
        <strain evidence="7 8">CBS 809.83</strain>
    </source>
</reference>
<comment type="cofactor">
    <cofactor evidence="5">
        <name>[2Fe-2S] cluster</name>
        <dbReference type="ChEBI" id="CHEBI:190135"/>
    </cofactor>
</comment>
<dbReference type="GO" id="GO:0046872">
    <property type="term" value="F:metal ion binding"/>
    <property type="evidence" value="ECO:0007669"/>
    <property type="project" value="UniProtKB-KW"/>
</dbReference>
<evidence type="ECO:0000256" key="1">
    <source>
        <dbReference type="ARBA" id="ARBA00022714"/>
    </source>
</evidence>
<protein>
    <recommendedName>
        <fullName evidence="6">Iron-binding zinc finger CDGSH type domain-containing protein</fullName>
    </recommendedName>
</protein>
<evidence type="ECO:0000256" key="5">
    <source>
        <dbReference type="ARBA" id="ARBA00034078"/>
    </source>
</evidence>
<sequence>MAEPDVLPIEDMAALACLKPCVPMYAPMTLRDLTPGQTKLWCTCGLSASQPWCDKFKPLKWKVPDKQQTLYSICNCKYTRDPPFCDATHTSLPVPYTRGIRDCKENHAAVTKLCCKCGFRPQPPPPTPKEKVDEPSITTVRA</sequence>
<keyword evidence="3" id="KW-0408">Iron</keyword>
<comment type="caution">
    <text evidence="7">The sequence shown here is derived from an EMBL/GenBank/DDBJ whole genome shotgun (WGS) entry which is preliminary data.</text>
</comment>
<gene>
    <name evidence="7" type="ORF">PhCBS80983_g01067</name>
</gene>